<name>A0ABY7D770_MYAAR</name>
<feature type="region of interest" description="Disordered" evidence="1">
    <location>
        <begin position="122"/>
        <end position="229"/>
    </location>
</feature>
<accession>A0ABY7D770</accession>
<sequence length="578" mass="64318">MAASDRKAFIKAIGKAGGSVLPMKELAVSGIVCIKKDTEKEHTLKVNFNIQSDGNIVPGSTQHVIDNIQRDSADATELKKDIWKYSQRLIRYEDNLHLFGVIKVSHQTTDYIVTLKQTVGHPTGIGQKQTVGHSTGNGQKQTVGHPTEKDQKQTVGHPTGKDQKQTVGHSTGNGQKQTVGHSAGKGQKQSVGHSKGIGQNQAVGHKQTEAKTVTPKVGKTHKEKDDRWSQDILLSSGSLVANKSGTDLPVNNDEPSIPQCRPVAFIEKYLAKTPKKSDNERTSCQKIDSSISGATGGNIYDCIKNTATSKPSTSASFKMEKEDRSHVVLSSLNSGTQQIQSTKVAFSCGKCGGKELQTRKGIISHIKKCAMVEHEGALRYIIKKEVPWHPIQREMKTDKMTSVKDMKRKRDDSPDEGIQKEVPWHPIQREMKTDKMASGKDMKRKRDDSPDEGIQKGVPWHPIQREMETDKMASVKDMKRKRDDSPDEGIQKEVPWHPIQCEIKTDKMASGKDMKRKRDDSPDEGIQKEVPWHPIQREMKTDKMASVKDMKRKRDDSPDEGLHATPKKPKMGQICKIC</sequence>
<feature type="compositionally biased region" description="Polar residues" evidence="1">
    <location>
        <begin position="165"/>
        <end position="180"/>
    </location>
</feature>
<dbReference type="EMBL" id="CP111012">
    <property type="protein sequence ID" value="WAQ93507.1"/>
    <property type="molecule type" value="Genomic_DNA"/>
</dbReference>
<feature type="region of interest" description="Disordered" evidence="1">
    <location>
        <begin position="395"/>
        <end position="578"/>
    </location>
</feature>
<evidence type="ECO:0000313" key="2">
    <source>
        <dbReference type="EMBL" id="WAQ93507.1"/>
    </source>
</evidence>
<dbReference type="Proteomes" id="UP001164746">
    <property type="component" value="Chromosome 1"/>
</dbReference>
<feature type="compositionally biased region" description="Basic and acidic residues" evidence="1">
    <location>
        <begin position="503"/>
        <end position="562"/>
    </location>
</feature>
<feature type="compositionally biased region" description="Basic and acidic residues" evidence="1">
    <location>
        <begin position="220"/>
        <end position="229"/>
    </location>
</feature>
<feature type="compositionally biased region" description="Polar residues" evidence="1">
    <location>
        <begin position="126"/>
        <end position="144"/>
    </location>
</feature>
<feature type="compositionally biased region" description="Polar residues" evidence="1">
    <location>
        <begin position="187"/>
        <end position="202"/>
    </location>
</feature>
<protein>
    <submittedName>
        <fullName evidence="2">Uncharacterized protein</fullName>
    </submittedName>
</protein>
<evidence type="ECO:0000313" key="3">
    <source>
        <dbReference type="Proteomes" id="UP001164746"/>
    </source>
</evidence>
<gene>
    <name evidence="2" type="ORF">MAR_005978</name>
</gene>
<evidence type="ECO:0000256" key="1">
    <source>
        <dbReference type="SAM" id="MobiDB-lite"/>
    </source>
</evidence>
<reference evidence="2" key="1">
    <citation type="submission" date="2022-11" db="EMBL/GenBank/DDBJ databases">
        <title>Centuries of genome instability and evolution in soft-shell clam transmissible cancer (bioRxiv).</title>
        <authorList>
            <person name="Hart S.F.M."/>
            <person name="Yonemitsu M.A."/>
            <person name="Giersch R.M."/>
            <person name="Beal B.F."/>
            <person name="Arriagada G."/>
            <person name="Davis B.W."/>
            <person name="Ostrander E.A."/>
            <person name="Goff S.P."/>
            <person name="Metzger M.J."/>
        </authorList>
    </citation>
    <scope>NUCLEOTIDE SEQUENCE</scope>
    <source>
        <strain evidence="2">MELC-2E11</strain>
        <tissue evidence="2">Siphon/mantle</tissue>
    </source>
</reference>
<organism evidence="2 3">
    <name type="scientific">Mya arenaria</name>
    <name type="common">Soft-shell clam</name>
    <dbReference type="NCBI Taxonomy" id="6604"/>
    <lineage>
        <taxon>Eukaryota</taxon>
        <taxon>Metazoa</taxon>
        <taxon>Spiralia</taxon>
        <taxon>Lophotrochozoa</taxon>
        <taxon>Mollusca</taxon>
        <taxon>Bivalvia</taxon>
        <taxon>Autobranchia</taxon>
        <taxon>Heteroconchia</taxon>
        <taxon>Euheterodonta</taxon>
        <taxon>Imparidentia</taxon>
        <taxon>Neoheterodontei</taxon>
        <taxon>Myida</taxon>
        <taxon>Myoidea</taxon>
        <taxon>Myidae</taxon>
        <taxon>Mya</taxon>
    </lineage>
</organism>
<proteinExistence type="predicted"/>
<keyword evidence="3" id="KW-1185">Reference proteome</keyword>
<feature type="compositionally biased region" description="Basic and acidic residues" evidence="1">
    <location>
        <begin position="395"/>
        <end position="448"/>
    </location>
</feature>
<feature type="compositionally biased region" description="Basic and acidic residues" evidence="1">
    <location>
        <begin position="463"/>
        <end position="495"/>
    </location>
</feature>